<accession>A0A7E5X3A4</accession>
<dbReference type="Pfam" id="PF14924">
    <property type="entry name" value="MAP10_N"/>
    <property type="match status" value="1"/>
</dbReference>
<feature type="compositionally biased region" description="Acidic residues" evidence="1">
    <location>
        <begin position="449"/>
        <end position="458"/>
    </location>
</feature>
<name>A0A7E5X3A4_TRINI</name>
<feature type="compositionally biased region" description="Basic and acidic residues" evidence="1">
    <location>
        <begin position="406"/>
        <end position="448"/>
    </location>
</feature>
<evidence type="ECO:0000256" key="1">
    <source>
        <dbReference type="SAM" id="MobiDB-lite"/>
    </source>
</evidence>
<feature type="domain" description="DUF4776" evidence="2">
    <location>
        <begin position="599"/>
        <end position="809"/>
    </location>
</feature>
<protein>
    <submittedName>
        <fullName evidence="4">Uncharacterized protein LOC113508781 isoform X3</fullName>
    </submittedName>
</protein>
<dbReference type="InterPro" id="IPR031949">
    <property type="entry name" value="DUF4776"/>
</dbReference>
<dbReference type="Pfam" id="PF16003">
    <property type="entry name" value="DUF4776"/>
    <property type="match status" value="1"/>
</dbReference>
<gene>
    <name evidence="4" type="primary">LOC113508781</name>
</gene>
<evidence type="ECO:0000313" key="4">
    <source>
        <dbReference type="RefSeq" id="XP_026747683.1"/>
    </source>
</evidence>
<reference evidence="4" key="1">
    <citation type="submission" date="2025-08" db="UniProtKB">
        <authorList>
            <consortium name="RefSeq"/>
        </authorList>
    </citation>
    <scope>IDENTIFICATION</scope>
</reference>
<keyword evidence="3" id="KW-1185">Reference proteome</keyword>
<feature type="region of interest" description="Disordered" evidence="1">
    <location>
        <begin position="615"/>
        <end position="667"/>
    </location>
</feature>
<feature type="region of interest" description="Disordered" evidence="1">
    <location>
        <begin position="348"/>
        <end position="458"/>
    </location>
</feature>
<dbReference type="GeneID" id="113508781"/>
<feature type="compositionally biased region" description="Basic and acidic residues" evidence="1">
    <location>
        <begin position="356"/>
        <end position="399"/>
    </location>
</feature>
<sequence length="905" mass="103096">MDSRETMFLFEIAVEGLTSHINCREFCIKSQFADVFDIKLKDPNEMRSYLTKSASKFKRKTKVRNGKKLSNKESMTPMLQTGQSVLFANNVETLIANMKEYPMELSLWSKLLPDYKIGSTLIPWSTSYFDYLENLNKKNEPPSVNVIGDYNVFHETTSKRMAVIKLNVKLTYLRDNITTQFEAFSGETPQTFMYTGFNSKRESVLSTIIDKPINFNNEPGVIKTIYAGSTRNITEFSVDRIENASDRRTEIMDLAGISKCETSRLRITEINDDGNLETDPSVTNSIFIKSDSDLHQTTHMAIIKSKSCSTVSQEQLNFIRYIFGNSSRPFSNQIYCVGYFTVENEYSDSPPLVELKPADSGRNDTEESDRSMKSEKVAKSEKSDKSDISEKSSKSEKANKPATSDKSLKSVMSERTEKSERSDKSDKTEKSVKSDKSQKSVKSEKAENLESEQFEEAETSENVKNKYRFRICDEECPLRKQGASGVPSTCSFDISPEAARLISAVRKCDQVICDHKVFRKLPPPPDDRILLDYDNIKRVCCDQKESSLRISDDPCYCRCTCTFGFVKDSTFCEICGGYERIGEDVTKKYLYETSFPCPVFHKLIDLSKGRTKALSISGSDSKKKDSKHKVGDKPEKTERIEKAEKPGKSDKTLEIERDTSTKKGKKTKKDDRFKFNYGYTGIPPHVGHSRCALPCAGALGPVPKRMGWLWNAEDVPGMKQIAQGWRPGAISKRLLRKLNKAKRKPDTVQRVKPTKKTKKRVEDKPTLIICKRNGEYRVEMQVSPENSETNVDQCTPLVYKITREDNDERIQKRLRKQQRLVKEAVDRAYVDPYHPEACEKICLKVYKQAIGLDPNKPECICSDEEEEVEEECSCCNAEEYEDSSDCSSLDLEWEIHFSPPIAYQA</sequence>
<organism evidence="3 4">
    <name type="scientific">Trichoplusia ni</name>
    <name type="common">Cabbage looper</name>
    <dbReference type="NCBI Taxonomy" id="7111"/>
    <lineage>
        <taxon>Eukaryota</taxon>
        <taxon>Metazoa</taxon>
        <taxon>Ecdysozoa</taxon>
        <taxon>Arthropoda</taxon>
        <taxon>Hexapoda</taxon>
        <taxon>Insecta</taxon>
        <taxon>Pterygota</taxon>
        <taxon>Neoptera</taxon>
        <taxon>Endopterygota</taxon>
        <taxon>Lepidoptera</taxon>
        <taxon>Glossata</taxon>
        <taxon>Ditrysia</taxon>
        <taxon>Noctuoidea</taxon>
        <taxon>Noctuidae</taxon>
        <taxon>Plusiinae</taxon>
        <taxon>Trichoplusia</taxon>
    </lineage>
</organism>
<dbReference type="RefSeq" id="XP_026747683.1">
    <property type="nucleotide sequence ID" value="XM_026891882.1"/>
</dbReference>
<feature type="compositionally biased region" description="Basic and acidic residues" evidence="1">
    <location>
        <begin position="620"/>
        <end position="661"/>
    </location>
</feature>
<dbReference type="Proteomes" id="UP000322000">
    <property type="component" value="Chromosome 3"/>
</dbReference>
<dbReference type="AlphaFoldDB" id="A0A7E5X3A4"/>
<evidence type="ECO:0000259" key="2">
    <source>
        <dbReference type="Pfam" id="PF16003"/>
    </source>
</evidence>
<evidence type="ECO:0000313" key="3">
    <source>
        <dbReference type="Proteomes" id="UP000322000"/>
    </source>
</evidence>
<proteinExistence type="predicted"/>